<dbReference type="SMART" id="SM00487">
    <property type="entry name" value="DEXDc"/>
    <property type="match status" value="1"/>
</dbReference>
<dbReference type="InterPro" id="IPR011545">
    <property type="entry name" value="DEAD/DEAH_box_helicase_dom"/>
</dbReference>
<dbReference type="HOGENOM" id="CLU_003041_1_5_1"/>
<keyword evidence="5 8" id="KW-0067">ATP-binding</keyword>
<dbReference type="Pfam" id="PF00270">
    <property type="entry name" value="DEAD"/>
    <property type="match status" value="1"/>
</dbReference>
<dbReference type="Pfam" id="PF00271">
    <property type="entry name" value="Helicase_C"/>
    <property type="match status" value="1"/>
</dbReference>
<evidence type="ECO:0000259" key="11">
    <source>
        <dbReference type="PROSITE" id="PS51194"/>
    </source>
</evidence>
<evidence type="ECO:0000256" key="9">
    <source>
        <dbReference type="SAM" id="MobiDB-lite"/>
    </source>
</evidence>
<dbReference type="InterPro" id="IPR014014">
    <property type="entry name" value="RNA_helicase_DEAD_Q_motif"/>
</dbReference>
<dbReference type="RefSeq" id="XP_040639794.1">
    <property type="nucleotide sequence ID" value="XM_040787585.1"/>
</dbReference>
<evidence type="ECO:0000256" key="7">
    <source>
        <dbReference type="PROSITE-ProRule" id="PRU00552"/>
    </source>
</evidence>
<comment type="catalytic activity">
    <reaction evidence="6">
        <text>ATP + H2O = ADP + phosphate + H(+)</text>
        <dbReference type="Rhea" id="RHEA:13065"/>
        <dbReference type="ChEBI" id="CHEBI:15377"/>
        <dbReference type="ChEBI" id="CHEBI:15378"/>
        <dbReference type="ChEBI" id="CHEBI:30616"/>
        <dbReference type="ChEBI" id="CHEBI:43474"/>
        <dbReference type="ChEBI" id="CHEBI:456216"/>
        <dbReference type="EC" id="3.6.4.13"/>
    </reaction>
</comment>
<dbReference type="SMART" id="SM00490">
    <property type="entry name" value="HELICc"/>
    <property type="match status" value="1"/>
</dbReference>
<dbReference type="GO" id="GO:0003724">
    <property type="term" value="F:RNA helicase activity"/>
    <property type="evidence" value="ECO:0007669"/>
    <property type="project" value="UniProtKB-EC"/>
</dbReference>
<feature type="region of interest" description="Disordered" evidence="9">
    <location>
        <begin position="562"/>
        <end position="626"/>
    </location>
</feature>
<comment type="similarity">
    <text evidence="8">Belongs to the DEAD box helicase family.</text>
</comment>
<dbReference type="SUPFAM" id="SSF52540">
    <property type="entry name" value="P-loop containing nucleoside triphosphate hydrolases"/>
    <property type="match status" value="1"/>
</dbReference>
<feature type="domain" description="Helicase C-terminal" evidence="11">
    <location>
        <begin position="390"/>
        <end position="555"/>
    </location>
</feature>
<protein>
    <recommendedName>
        <fullName evidence="1">RNA helicase</fullName>
        <ecNumber evidence="1">3.6.4.13</ecNumber>
    </recommendedName>
</protein>
<dbReference type="Gene3D" id="3.40.50.300">
    <property type="entry name" value="P-loop containing nucleotide triphosphate hydrolases"/>
    <property type="match status" value="2"/>
</dbReference>
<evidence type="ECO:0000256" key="6">
    <source>
        <dbReference type="ARBA" id="ARBA00047984"/>
    </source>
</evidence>
<dbReference type="Proteomes" id="UP000019804">
    <property type="component" value="Unassembled WGS sequence"/>
</dbReference>
<dbReference type="InterPro" id="IPR000629">
    <property type="entry name" value="RNA-helicase_DEAD-box_CS"/>
</dbReference>
<evidence type="ECO:0000259" key="10">
    <source>
        <dbReference type="PROSITE" id="PS51192"/>
    </source>
</evidence>
<dbReference type="EC" id="3.6.4.13" evidence="1"/>
<dbReference type="InterPro" id="IPR001650">
    <property type="entry name" value="Helicase_C-like"/>
</dbReference>
<dbReference type="EMBL" id="KK088419">
    <property type="protein sequence ID" value="EYE96106.1"/>
    <property type="molecule type" value="Genomic_DNA"/>
</dbReference>
<dbReference type="PROSITE" id="PS51192">
    <property type="entry name" value="HELICASE_ATP_BIND_1"/>
    <property type="match status" value="1"/>
</dbReference>
<evidence type="ECO:0000256" key="2">
    <source>
        <dbReference type="ARBA" id="ARBA00022741"/>
    </source>
</evidence>
<sequence>MDSFDVSDMNNVVQEVEASGQTNGHRQINIEAASLARSKGWAPPETYDYSKYVAPVGPAAGPAAPVAEQSEIGGEPPAAADLPKWAGNAAKYEWRDEYGDVGPEIPELEEMLFRSEFINRTGLKINNLQNIEVVAESRERPNPVRDFDEAGLHPIMRENIRLCRYDVPTPIQAYSIPAVLTGHDLIAIAHTAEKSTGSGKTAAFLIPVLSQLMGKAKKLAAPRPNLAAEFNPSTDSVRAEPLVLIVAPTRELSTQIFDEARRLCYRSMLRPCVVYGGAPTRDQREELQKGCDILIATPGRLLDFMEQPHVLSLSRVKYTIIDEADELLQSDWEEDFNRIMSGGDTNEDADHRYMMFSATFNKSCRQLARKFLTEDHVRVRIGRPGSAHINVDQNIIYAEDNLKKKCLYDLLLSMPPSRTLIFVNTKTQADFLDDYLFNMGLPSTSIHSDRTQREREDALRAFRTARCPILVATGVSARGLDIKNVMHVINFDLPRALNGGVTEYVHRIGRTARIGNEGLATSFYNEEKDAELGPDLVKILMESKQRIPDFLEMHKPTEEAVTFDDDTDDEAENGEDNANDGAWGGIQMDDSNEPPSTNWGAADDSDAWGGAPEVTGEANAGGASWD</sequence>
<feature type="domain" description="Helicase ATP-binding" evidence="10">
    <location>
        <begin position="196"/>
        <end position="378"/>
    </location>
</feature>
<accession>A0A017SH96</accession>
<dbReference type="STRING" id="1388766.A0A017SH96"/>
<dbReference type="CDD" id="cd18787">
    <property type="entry name" value="SF2_C_DEAD"/>
    <property type="match status" value="1"/>
</dbReference>
<evidence type="ECO:0000256" key="1">
    <source>
        <dbReference type="ARBA" id="ARBA00012552"/>
    </source>
</evidence>
<feature type="compositionally biased region" description="Acidic residues" evidence="9">
    <location>
        <begin position="562"/>
        <end position="578"/>
    </location>
</feature>
<gene>
    <name evidence="13" type="ORF">EURHEDRAFT_554301</name>
</gene>
<dbReference type="GO" id="GO:0005524">
    <property type="term" value="F:ATP binding"/>
    <property type="evidence" value="ECO:0007669"/>
    <property type="project" value="UniProtKB-KW"/>
</dbReference>
<evidence type="ECO:0000259" key="12">
    <source>
        <dbReference type="PROSITE" id="PS51195"/>
    </source>
</evidence>
<keyword evidence="4 8" id="KW-0347">Helicase</keyword>
<proteinExistence type="inferred from homology"/>
<evidence type="ECO:0000256" key="5">
    <source>
        <dbReference type="ARBA" id="ARBA00022840"/>
    </source>
</evidence>
<dbReference type="PROSITE" id="PS00039">
    <property type="entry name" value="DEAD_ATP_HELICASE"/>
    <property type="match status" value="1"/>
</dbReference>
<evidence type="ECO:0000256" key="8">
    <source>
        <dbReference type="RuleBase" id="RU000492"/>
    </source>
</evidence>
<evidence type="ECO:0000313" key="14">
    <source>
        <dbReference type="Proteomes" id="UP000019804"/>
    </source>
</evidence>
<feature type="compositionally biased region" description="Low complexity" evidence="9">
    <location>
        <begin position="599"/>
        <end position="611"/>
    </location>
</feature>
<dbReference type="AlphaFoldDB" id="A0A017SH96"/>
<keyword evidence="14" id="KW-1185">Reference proteome</keyword>
<dbReference type="InterPro" id="IPR014001">
    <property type="entry name" value="Helicase_ATP-bd"/>
</dbReference>
<organism evidence="13 14">
    <name type="scientific">Aspergillus ruber (strain CBS 135680)</name>
    <dbReference type="NCBI Taxonomy" id="1388766"/>
    <lineage>
        <taxon>Eukaryota</taxon>
        <taxon>Fungi</taxon>
        <taxon>Dikarya</taxon>
        <taxon>Ascomycota</taxon>
        <taxon>Pezizomycotina</taxon>
        <taxon>Eurotiomycetes</taxon>
        <taxon>Eurotiomycetidae</taxon>
        <taxon>Eurotiales</taxon>
        <taxon>Aspergillaceae</taxon>
        <taxon>Aspergillus</taxon>
        <taxon>Aspergillus subgen. Aspergillus</taxon>
    </lineage>
</organism>
<evidence type="ECO:0000256" key="3">
    <source>
        <dbReference type="ARBA" id="ARBA00022801"/>
    </source>
</evidence>
<dbReference type="InterPro" id="IPR027417">
    <property type="entry name" value="P-loop_NTPase"/>
</dbReference>
<keyword evidence="2 8" id="KW-0547">Nucleotide-binding</keyword>
<dbReference type="PANTHER" id="PTHR47958">
    <property type="entry name" value="ATP-DEPENDENT RNA HELICASE DBP3"/>
    <property type="match status" value="1"/>
</dbReference>
<evidence type="ECO:0000256" key="4">
    <source>
        <dbReference type="ARBA" id="ARBA00022806"/>
    </source>
</evidence>
<dbReference type="PROSITE" id="PS51195">
    <property type="entry name" value="Q_MOTIF"/>
    <property type="match status" value="1"/>
</dbReference>
<reference evidence="14" key="1">
    <citation type="journal article" date="2014" name="Nat. Commun.">
        <title>Genomic adaptations of the halophilic Dead Sea filamentous fungus Eurotium rubrum.</title>
        <authorList>
            <person name="Kis-Papo T."/>
            <person name="Weig A.R."/>
            <person name="Riley R."/>
            <person name="Persoh D."/>
            <person name="Salamov A."/>
            <person name="Sun H."/>
            <person name="Lipzen A."/>
            <person name="Wasser S.P."/>
            <person name="Rambold G."/>
            <person name="Grigoriev I.V."/>
            <person name="Nevo E."/>
        </authorList>
    </citation>
    <scope>NUCLEOTIDE SEQUENCE [LARGE SCALE GENOMIC DNA]</scope>
    <source>
        <strain evidence="14">CBS 135680</strain>
    </source>
</reference>
<dbReference type="GO" id="GO:0016787">
    <property type="term" value="F:hydrolase activity"/>
    <property type="evidence" value="ECO:0007669"/>
    <property type="project" value="UniProtKB-KW"/>
</dbReference>
<dbReference type="GeneID" id="63702709"/>
<feature type="domain" description="DEAD-box RNA helicase Q" evidence="12">
    <location>
        <begin position="145"/>
        <end position="173"/>
    </location>
</feature>
<dbReference type="GO" id="GO:0003676">
    <property type="term" value="F:nucleic acid binding"/>
    <property type="evidence" value="ECO:0007669"/>
    <property type="project" value="InterPro"/>
</dbReference>
<name>A0A017SH96_ASPRC</name>
<feature type="short sequence motif" description="Q motif" evidence="7">
    <location>
        <begin position="145"/>
        <end position="173"/>
    </location>
</feature>
<keyword evidence="3 8" id="KW-0378">Hydrolase</keyword>
<evidence type="ECO:0000313" key="13">
    <source>
        <dbReference type="EMBL" id="EYE96106.1"/>
    </source>
</evidence>
<dbReference type="OrthoDB" id="196131at2759"/>
<dbReference type="PROSITE" id="PS51194">
    <property type="entry name" value="HELICASE_CTER"/>
    <property type="match status" value="1"/>
</dbReference>